<dbReference type="OrthoDB" id="6232895at2"/>
<dbReference type="CDD" id="cd22554">
    <property type="entry name" value="Slr4-like"/>
    <property type="match status" value="1"/>
</dbReference>
<protein>
    <submittedName>
        <fullName evidence="2">Uncharacterized protein</fullName>
    </submittedName>
</protein>
<keyword evidence="1" id="KW-0732">Signal</keyword>
<dbReference type="Proteomes" id="UP000286678">
    <property type="component" value="Unassembled WGS sequence"/>
</dbReference>
<gene>
    <name evidence="2" type="ORF">CWE21_10875</name>
</gene>
<evidence type="ECO:0000313" key="3">
    <source>
        <dbReference type="Proteomes" id="UP000286678"/>
    </source>
</evidence>
<feature type="chain" id="PRO_5019578031" evidence="1">
    <location>
        <begin position="24"/>
        <end position="578"/>
    </location>
</feature>
<keyword evidence="3" id="KW-1185">Reference proteome</keyword>
<feature type="signal peptide" evidence="1">
    <location>
        <begin position="1"/>
        <end position="23"/>
    </location>
</feature>
<proteinExistence type="predicted"/>
<dbReference type="EMBL" id="PIPT01000008">
    <property type="protein sequence ID" value="RUO46650.1"/>
    <property type="molecule type" value="Genomic_DNA"/>
</dbReference>
<dbReference type="AlphaFoldDB" id="A0A432XD95"/>
<sequence>MTNMFKRSLIAMAIAGVSTGAMAADVSLTETTYATDQFMSTMDEILSKNVIITLNDEYKEGDYIYLRLENGAYIDGHPDQLTIGFGEQFDEGNFAGNGAIAADPGSYNDDADSEDVNKGMTVDFVAQTTDDDNNTVLIYRVTNIFGDEVTASNDTTYGIELDFGRFNFDAETVVALNGVMFDTFSRLDNQPWPTNTNPWPFDTADVEETQLFKMGDQYALNVETPYDGEIDVWDYRRQFRTDGGSHGDLYRVDEGEFWVYTTTNPDGGSWDFVVNEDVSADWQVRYTLSGANMFGWIASSPLAGEAFFPGPNTANCVYVSHTANEFVFDCDETDIPVNLAFDLLGGPDSAQNPKQDGDFMLSATVNWENTEAQYSDSGMSPGVDFPEDGVLLADPTTGSTDLGPDAAGGWGVNGSITHIPYMPYSAQSEADELVPMSQIIYVTNIYRDPGFDDASDGGSYPDPVSEGETPVNNNVNRIIWVDAVREDGTNFRCTNDDLDGVLANYGITKLAGVIRSCLFEKGALDSSTKFSLTVNVADYPTNVSVYSAYNVNGSDRGWVQNDSVRVDFDLYDYNEIID</sequence>
<name>A0A432XD95_9GAMM</name>
<comment type="caution">
    <text evidence="2">The sequence shown here is derived from an EMBL/GenBank/DDBJ whole genome shotgun (WGS) entry which is preliminary data.</text>
</comment>
<evidence type="ECO:0000256" key="1">
    <source>
        <dbReference type="SAM" id="SignalP"/>
    </source>
</evidence>
<dbReference type="InterPro" id="IPR045689">
    <property type="entry name" value="Slr4"/>
</dbReference>
<evidence type="ECO:0000313" key="2">
    <source>
        <dbReference type="EMBL" id="RUO46650.1"/>
    </source>
</evidence>
<accession>A0A432XD95</accession>
<dbReference type="Pfam" id="PF19526">
    <property type="entry name" value="Slr4"/>
    <property type="match status" value="1"/>
</dbReference>
<dbReference type="RefSeq" id="WP_126834469.1">
    <property type="nucleotide sequence ID" value="NZ_PIPT01000008.1"/>
</dbReference>
<reference evidence="3" key="1">
    <citation type="journal article" date="2018" name="Front. Microbiol.">
        <title>Genome-Based Analysis Reveals the Taxonomy and Diversity of the Family Idiomarinaceae.</title>
        <authorList>
            <person name="Liu Y."/>
            <person name="Lai Q."/>
            <person name="Shao Z."/>
        </authorList>
    </citation>
    <scope>NUCLEOTIDE SEQUENCE [LARGE SCALE GENOMIC DNA]</scope>
    <source>
        <strain evidence="3">SW15</strain>
    </source>
</reference>
<organism evidence="2 3">
    <name type="scientific">Pseudidiomarina aquimaris</name>
    <dbReference type="NCBI Taxonomy" id="641841"/>
    <lineage>
        <taxon>Bacteria</taxon>
        <taxon>Pseudomonadati</taxon>
        <taxon>Pseudomonadota</taxon>
        <taxon>Gammaproteobacteria</taxon>
        <taxon>Alteromonadales</taxon>
        <taxon>Idiomarinaceae</taxon>
        <taxon>Pseudidiomarina</taxon>
    </lineage>
</organism>